<organism evidence="1 2">
    <name type="scientific">Exophiala aquamarina CBS 119918</name>
    <dbReference type="NCBI Taxonomy" id="1182545"/>
    <lineage>
        <taxon>Eukaryota</taxon>
        <taxon>Fungi</taxon>
        <taxon>Dikarya</taxon>
        <taxon>Ascomycota</taxon>
        <taxon>Pezizomycotina</taxon>
        <taxon>Eurotiomycetes</taxon>
        <taxon>Chaetothyriomycetidae</taxon>
        <taxon>Chaetothyriales</taxon>
        <taxon>Herpotrichiellaceae</taxon>
        <taxon>Exophiala</taxon>
    </lineage>
</organism>
<keyword evidence="2" id="KW-1185">Reference proteome</keyword>
<protein>
    <submittedName>
        <fullName evidence="1">Uncharacterized protein</fullName>
    </submittedName>
</protein>
<name>A0A072P632_9EURO</name>
<dbReference type="AlphaFoldDB" id="A0A072P632"/>
<dbReference type="HOGENOM" id="CLU_789457_0_0_1"/>
<reference evidence="1 2" key="1">
    <citation type="submission" date="2013-03" db="EMBL/GenBank/DDBJ databases">
        <title>The Genome Sequence of Exophiala aquamarina CBS 119918.</title>
        <authorList>
            <consortium name="The Broad Institute Genomics Platform"/>
            <person name="Cuomo C."/>
            <person name="de Hoog S."/>
            <person name="Gorbushina A."/>
            <person name="Walker B."/>
            <person name="Young S.K."/>
            <person name="Zeng Q."/>
            <person name="Gargeya S."/>
            <person name="Fitzgerald M."/>
            <person name="Haas B."/>
            <person name="Abouelleil A."/>
            <person name="Allen A.W."/>
            <person name="Alvarado L."/>
            <person name="Arachchi H.M."/>
            <person name="Berlin A.M."/>
            <person name="Chapman S.B."/>
            <person name="Gainer-Dewar J."/>
            <person name="Goldberg J."/>
            <person name="Griggs A."/>
            <person name="Gujja S."/>
            <person name="Hansen M."/>
            <person name="Howarth C."/>
            <person name="Imamovic A."/>
            <person name="Ireland A."/>
            <person name="Larimer J."/>
            <person name="McCowan C."/>
            <person name="Murphy C."/>
            <person name="Pearson M."/>
            <person name="Poon T.W."/>
            <person name="Priest M."/>
            <person name="Roberts A."/>
            <person name="Saif S."/>
            <person name="Shea T."/>
            <person name="Sisk P."/>
            <person name="Sykes S."/>
            <person name="Wortman J."/>
            <person name="Nusbaum C."/>
            <person name="Birren B."/>
        </authorList>
    </citation>
    <scope>NUCLEOTIDE SEQUENCE [LARGE SCALE GENOMIC DNA]</scope>
    <source>
        <strain evidence="1 2">CBS 119918</strain>
    </source>
</reference>
<dbReference type="RefSeq" id="XP_013253675.1">
    <property type="nucleotide sequence ID" value="XM_013398221.1"/>
</dbReference>
<sequence>MDTKNFEQPLESDLWIPKPKDGEKWETHTIHTHYFGFSVPEEKIGVFIYVRYLPVLDVNSGGVCVFQGIDNVHFLDLEHMNYLNHMPYPVKDRNTISVANGITLDFIEPGRKVRLTYKSKDEKVHFDVLQTAVSPLFARAHVMPGEEEDGKKELTPGGTEQFMHCTGDLTLYGKTYKVDCYPARDRSWRQVRTEDEQNAPPFGWTPMYFGPDLCFNYSGWEDPDKHPIWKGVYPVEEKSPFLFAWLLVDGKLRHAKRVSREVTRYHPTLFSAMEQNIEVEDDQGAIWRFKGEAIAMAQLPSWPNFQIFDSVYKWTDEKGRVTHCAFQEAWWARFHRYRHGKTWEHIGLGKQE</sequence>
<dbReference type="EMBL" id="AMGV01000029">
    <property type="protein sequence ID" value="KEF51085.1"/>
    <property type="molecule type" value="Genomic_DNA"/>
</dbReference>
<comment type="caution">
    <text evidence="1">The sequence shown here is derived from an EMBL/GenBank/DDBJ whole genome shotgun (WGS) entry which is preliminary data.</text>
</comment>
<dbReference type="Proteomes" id="UP000027920">
    <property type="component" value="Unassembled WGS sequence"/>
</dbReference>
<dbReference type="GeneID" id="25287761"/>
<proteinExistence type="predicted"/>
<gene>
    <name evidence="1" type="ORF">A1O9_12867</name>
</gene>
<evidence type="ECO:0000313" key="2">
    <source>
        <dbReference type="Proteomes" id="UP000027920"/>
    </source>
</evidence>
<dbReference type="OrthoDB" id="4125025at2759"/>
<accession>A0A072P632</accession>
<evidence type="ECO:0000313" key="1">
    <source>
        <dbReference type="EMBL" id="KEF51085.1"/>
    </source>
</evidence>
<dbReference type="VEuPathDB" id="FungiDB:A1O9_12867"/>